<dbReference type="EMBL" id="FOJB01000001">
    <property type="protein sequence ID" value="SEW04920.1"/>
    <property type="molecule type" value="Genomic_DNA"/>
</dbReference>
<dbReference type="RefSeq" id="WP_091428946.1">
    <property type="nucleotide sequence ID" value="NZ_FOJB01000001.1"/>
</dbReference>
<proteinExistence type="predicted"/>
<dbReference type="Pfam" id="PF08028">
    <property type="entry name" value="Acyl-CoA_dh_2"/>
    <property type="match status" value="1"/>
</dbReference>
<dbReference type="Gene3D" id="2.40.110.10">
    <property type="entry name" value="Butyryl-CoA Dehydrogenase, subunit A, domain 2"/>
    <property type="match status" value="1"/>
</dbReference>
<dbReference type="SUPFAM" id="SSF47203">
    <property type="entry name" value="Acyl-CoA dehydrogenase C-terminal domain-like"/>
    <property type="match status" value="1"/>
</dbReference>
<protein>
    <submittedName>
        <fullName evidence="4">Acyl-CoA dehydrogenase</fullName>
    </submittedName>
</protein>
<dbReference type="InterPro" id="IPR037069">
    <property type="entry name" value="AcylCoA_DH/ox_N_sf"/>
</dbReference>
<dbReference type="InterPro" id="IPR036250">
    <property type="entry name" value="AcylCo_DH-like_C"/>
</dbReference>
<dbReference type="InterPro" id="IPR009100">
    <property type="entry name" value="AcylCoA_DH/oxidase_NM_dom_sf"/>
</dbReference>
<dbReference type="Gene3D" id="1.10.540.10">
    <property type="entry name" value="Acyl-CoA dehydrogenase/oxidase, N-terminal domain"/>
    <property type="match status" value="1"/>
</dbReference>
<dbReference type="OrthoDB" id="7316074at2"/>
<dbReference type="GO" id="GO:0008470">
    <property type="term" value="F:3-methylbutanoyl-CoA dehydrogenase activity"/>
    <property type="evidence" value="ECO:0007669"/>
    <property type="project" value="TreeGrafter"/>
</dbReference>
<dbReference type="SUPFAM" id="SSF56645">
    <property type="entry name" value="Acyl-CoA dehydrogenase NM domain-like"/>
    <property type="match status" value="1"/>
</dbReference>
<dbReference type="GO" id="GO:0006552">
    <property type="term" value="P:L-leucine catabolic process"/>
    <property type="evidence" value="ECO:0007669"/>
    <property type="project" value="TreeGrafter"/>
</dbReference>
<feature type="domain" description="Acyl-CoA dehydrogenase C-terminal" evidence="3">
    <location>
        <begin position="238"/>
        <end position="352"/>
    </location>
</feature>
<dbReference type="PANTHER" id="PTHR43884">
    <property type="entry name" value="ACYL-COA DEHYDROGENASE"/>
    <property type="match status" value="1"/>
</dbReference>
<sequence length="372" mass="40393">MRRIDLETLADTVSQELATSSVKRDKAGEFAADNHHCLRTHKLFSALIPLELDGGGCKHKEMAAFLRKIAKSNASTALALAMHQHLVAAAVYNHGKGRPGRKLLDKVAAAEAVLISTGANDWMESNGHATRTDGGYIVTAHKPFASGSPAAVAVVTSARYDDPVNGAQVLHFSIPLQTEGLSFADDWDTMGMRESGSQTMLLEKVFVPDEAIILSRPRDGYGAIFDVVLPCALPLIMSVYLGIAEEAVKVAITQASKRMSDEVAPYLVGEMLNLLTTAQVTVDDMLAIANDLDFVASIETTNAILMRKTITVNAVMNTVEMAMETAGGSSYFRKLGIERMLRDIHAAQFHPMQEKRQHRFSGRFALGLDPIR</sequence>
<dbReference type="STRING" id="1173584.SAMN05444851_1085"/>
<dbReference type="InterPro" id="IPR013107">
    <property type="entry name" value="Acyl-CoA_DH_C"/>
</dbReference>
<accession>A0A1I0NTR7</accession>
<dbReference type="AlphaFoldDB" id="A0A1I0NTR7"/>
<evidence type="ECO:0000256" key="1">
    <source>
        <dbReference type="ARBA" id="ARBA00023002"/>
    </source>
</evidence>
<dbReference type="PANTHER" id="PTHR43884:SF12">
    <property type="entry name" value="ISOVALERYL-COA DEHYDROGENASE, MITOCHONDRIAL-RELATED"/>
    <property type="match status" value="1"/>
</dbReference>
<gene>
    <name evidence="4" type="ORF">SAMN05444851_1085</name>
</gene>
<evidence type="ECO:0000313" key="5">
    <source>
        <dbReference type="Proteomes" id="UP000199650"/>
    </source>
</evidence>
<keyword evidence="5" id="KW-1185">Reference proteome</keyword>
<reference evidence="4 5" key="1">
    <citation type="submission" date="2016-10" db="EMBL/GenBank/DDBJ databases">
        <authorList>
            <person name="de Groot N.N."/>
        </authorList>
    </citation>
    <scope>NUCLEOTIDE SEQUENCE [LARGE SCALE GENOMIC DNA]</scope>
    <source>
        <strain evidence="4 5">DSM 29439</strain>
    </source>
</reference>
<dbReference type="Gene3D" id="1.20.140.10">
    <property type="entry name" value="Butyryl-CoA Dehydrogenase, subunit A, domain 3"/>
    <property type="match status" value="1"/>
</dbReference>
<keyword evidence="1" id="KW-0560">Oxidoreductase</keyword>
<evidence type="ECO:0000259" key="2">
    <source>
        <dbReference type="Pfam" id="PF02771"/>
    </source>
</evidence>
<name>A0A1I0NTR7_9RHOB</name>
<dbReference type="InterPro" id="IPR013786">
    <property type="entry name" value="AcylCoA_DH/ox_N"/>
</dbReference>
<dbReference type="Proteomes" id="UP000199650">
    <property type="component" value="Unassembled WGS sequence"/>
</dbReference>
<dbReference type="Pfam" id="PF02771">
    <property type="entry name" value="Acyl-CoA_dh_N"/>
    <property type="match status" value="1"/>
</dbReference>
<dbReference type="PIRSF" id="PIRSF016578">
    <property type="entry name" value="HsaA"/>
    <property type="match status" value="1"/>
</dbReference>
<evidence type="ECO:0000313" key="4">
    <source>
        <dbReference type="EMBL" id="SEW04920.1"/>
    </source>
</evidence>
<dbReference type="InterPro" id="IPR046373">
    <property type="entry name" value="Acyl-CoA_Oxase/DH_mid-dom_sf"/>
</dbReference>
<feature type="domain" description="Acyl-CoA dehydrogenase/oxidase N-terminal" evidence="2">
    <location>
        <begin position="7"/>
        <end position="110"/>
    </location>
</feature>
<dbReference type="GO" id="GO:0050660">
    <property type="term" value="F:flavin adenine dinucleotide binding"/>
    <property type="evidence" value="ECO:0007669"/>
    <property type="project" value="InterPro"/>
</dbReference>
<evidence type="ECO:0000259" key="3">
    <source>
        <dbReference type="Pfam" id="PF08028"/>
    </source>
</evidence>
<organism evidence="4 5">
    <name type="scientific">Aliiroseovarius sediminilitoris</name>
    <dbReference type="NCBI Taxonomy" id="1173584"/>
    <lineage>
        <taxon>Bacteria</taxon>
        <taxon>Pseudomonadati</taxon>
        <taxon>Pseudomonadota</taxon>
        <taxon>Alphaproteobacteria</taxon>
        <taxon>Rhodobacterales</taxon>
        <taxon>Paracoccaceae</taxon>
        <taxon>Aliiroseovarius</taxon>
    </lineage>
</organism>